<dbReference type="CDD" id="cd10336">
    <property type="entry name" value="SLC6sbd_Tyt1-Like"/>
    <property type="match status" value="1"/>
</dbReference>
<keyword evidence="2 6" id="KW-0813">Transport</keyword>
<comment type="subcellular location">
    <subcellularLocation>
        <location evidence="1">Membrane</location>
        <topology evidence="1">Multi-pass membrane protein</topology>
    </subcellularLocation>
</comment>
<dbReference type="NCBIfam" id="NF037979">
    <property type="entry name" value="Na_transp"/>
    <property type="match status" value="1"/>
</dbReference>
<evidence type="ECO:0000256" key="5">
    <source>
        <dbReference type="ARBA" id="ARBA00023136"/>
    </source>
</evidence>
<comment type="similarity">
    <text evidence="6">Belongs to the sodium:neurotransmitter symporter (SNF) (TC 2.A.22) family.</text>
</comment>
<evidence type="ECO:0000256" key="1">
    <source>
        <dbReference type="ARBA" id="ARBA00004141"/>
    </source>
</evidence>
<dbReference type="InterPro" id="IPR000175">
    <property type="entry name" value="Na/ntran_symport"/>
</dbReference>
<dbReference type="GO" id="GO:0015293">
    <property type="term" value="F:symporter activity"/>
    <property type="evidence" value="ECO:0007669"/>
    <property type="project" value="UniProtKB-KW"/>
</dbReference>
<keyword evidence="6" id="KW-0769">Symport</keyword>
<protein>
    <recommendedName>
        <fullName evidence="6">Transporter</fullName>
    </recommendedName>
</protein>
<evidence type="ECO:0000256" key="2">
    <source>
        <dbReference type="ARBA" id="ARBA00022448"/>
    </source>
</evidence>
<feature type="transmembrane region" description="Helical" evidence="7">
    <location>
        <begin position="175"/>
        <end position="195"/>
    </location>
</feature>
<dbReference type="GeneID" id="82203808"/>
<dbReference type="RefSeq" id="WP_075820953.1">
    <property type="nucleotide sequence ID" value="NZ_CAOUMU010000014.1"/>
</dbReference>
<evidence type="ECO:0000256" key="4">
    <source>
        <dbReference type="ARBA" id="ARBA00022989"/>
    </source>
</evidence>
<feature type="transmembrane region" description="Helical" evidence="7">
    <location>
        <begin position="255"/>
        <end position="281"/>
    </location>
</feature>
<dbReference type="EMBL" id="MPJW01000260">
    <property type="protein sequence ID" value="OLU36718.1"/>
    <property type="molecule type" value="Genomic_DNA"/>
</dbReference>
<dbReference type="OrthoDB" id="9762833at2"/>
<dbReference type="InterPro" id="IPR047218">
    <property type="entry name" value="YocR/YhdH-like"/>
</dbReference>
<feature type="transmembrane region" description="Helical" evidence="7">
    <location>
        <begin position="390"/>
        <end position="412"/>
    </location>
</feature>
<dbReference type="Proteomes" id="UP000186341">
    <property type="component" value="Unassembled WGS sequence"/>
</dbReference>
<proteinExistence type="inferred from homology"/>
<dbReference type="PANTHER" id="PTHR42948:SF1">
    <property type="entry name" value="TRANSPORTER"/>
    <property type="match status" value="1"/>
</dbReference>
<dbReference type="AlphaFoldDB" id="A0A1U7ND14"/>
<sequence>MEREKLGSRLGFILLSAGCAIGIGNVWKFPYVAGQNGGAIFILFYLFFLVILGLPVMCMEFAIGRSAKRSIVRIYETLTPKKRFWPLHGKIAFAGNYILMMFYTTVAGWMLRYFVEMASGTFNGMDASAVSAHFDQMIQDPYSLVLYMGISVVAGFSICAIGLQNGLERITKWMMLALLGIMVLLAINSVLAPGASEGLRFYLMPDLQRVHEIGWATVIVNAMNQAFFSLSLGMGSMAIFGSYIQKDHSLLSESVNVSLLDTFVAITAGLIIIPSCFAYNVEVTAGPSLIFITLPNIFNAMPMGQLWGALFFVFMSFAALSTVLAVFENIISGTMDLTGWSRSKACLINTFIVFFLSLPCALGFNVLSWIEPLKAGNTILDFEDFLVSNILLPIGSLIFVIYCTSKLGWGWNAFTDEVNEGKGLRFPQWLKGYCSYGLPVIILILFIIGLVSYFG</sequence>
<dbReference type="Pfam" id="PF00209">
    <property type="entry name" value="SNF"/>
    <property type="match status" value="2"/>
</dbReference>
<evidence type="ECO:0000256" key="7">
    <source>
        <dbReference type="SAM" id="Phobius"/>
    </source>
</evidence>
<accession>A0A1U7ND14</accession>
<keyword evidence="9" id="KW-1185">Reference proteome</keyword>
<dbReference type="PROSITE" id="PS00610">
    <property type="entry name" value="NA_NEUROTRAN_SYMP_1"/>
    <property type="match status" value="1"/>
</dbReference>
<dbReference type="PANTHER" id="PTHR42948">
    <property type="entry name" value="TRANSPORTER"/>
    <property type="match status" value="1"/>
</dbReference>
<evidence type="ECO:0000313" key="9">
    <source>
        <dbReference type="Proteomes" id="UP000186341"/>
    </source>
</evidence>
<feature type="transmembrane region" description="Helical" evidence="7">
    <location>
        <begin position="91"/>
        <end position="115"/>
    </location>
</feature>
<organism evidence="8 9">
    <name type="scientific">Ileibacterium valens</name>
    <dbReference type="NCBI Taxonomy" id="1862668"/>
    <lineage>
        <taxon>Bacteria</taxon>
        <taxon>Bacillati</taxon>
        <taxon>Bacillota</taxon>
        <taxon>Erysipelotrichia</taxon>
        <taxon>Erysipelotrichales</taxon>
        <taxon>Erysipelotrichaceae</taxon>
        <taxon>Ileibacterium</taxon>
    </lineage>
</organism>
<dbReference type="InterPro" id="IPR037272">
    <property type="entry name" value="SNS_sf"/>
</dbReference>
<reference evidence="8 9" key="1">
    <citation type="submission" date="2016-11" db="EMBL/GenBank/DDBJ databases">
        <title>Description of two novel members of the family Erysipelotrichaceae: Ileibacterium lipovorans gen. nov., sp. nov. and Dubosiella newyorkensis, gen. nov., sp. nov.</title>
        <authorList>
            <person name="Cox L.M."/>
            <person name="Sohn J."/>
            <person name="Tyrrell K.L."/>
            <person name="Citron D.M."/>
            <person name="Lawson P.A."/>
            <person name="Patel N.B."/>
            <person name="Iizumi T."/>
            <person name="Perez-Perez G.I."/>
            <person name="Goldstein E.J."/>
            <person name="Blaser M.J."/>
        </authorList>
    </citation>
    <scope>NUCLEOTIDE SEQUENCE [LARGE SCALE GENOMIC DNA]</scope>
    <source>
        <strain evidence="8 9">NYU-BL-A3</strain>
    </source>
</reference>
<keyword evidence="5 7" id="KW-0472">Membrane</keyword>
<evidence type="ECO:0000256" key="3">
    <source>
        <dbReference type="ARBA" id="ARBA00022692"/>
    </source>
</evidence>
<gene>
    <name evidence="8" type="ORF">BO222_11760</name>
</gene>
<name>A0A1U7ND14_9FIRM</name>
<feature type="transmembrane region" description="Helical" evidence="7">
    <location>
        <begin position="39"/>
        <end position="63"/>
    </location>
</feature>
<feature type="transmembrane region" description="Helical" evidence="7">
    <location>
        <begin position="144"/>
        <end position="163"/>
    </location>
</feature>
<comment type="caution">
    <text evidence="8">The sequence shown here is derived from an EMBL/GenBank/DDBJ whole genome shotgun (WGS) entry which is preliminary data.</text>
</comment>
<keyword evidence="3 6" id="KW-0812">Transmembrane</keyword>
<feature type="transmembrane region" description="Helical" evidence="7">
    <location>
        <begin position="12"/>
        <end position="33"/>
    </location>
</feature>
<dbReference type="GO" id="GO:0016020">
    <property type="term" value="C:membrane"/>
    <property type="evidence" value="ECO:0007669"/>
    <property type="project" value="UniProtKB-SubCell"/>
</dbReference>
<feature type="transmembrane region" description="Helical" evidence="7">
    <location>
        <begin position="347"/>
        <end position="370"/>
    </location>
</feature>
<feature type="transmembrane region" description="Helical" evidence="7">
    <location>
        <begin position="306"/>
        <end position="327"/>
    </location>
</feature>
<dbReference type="SUPFAM" id="SSF161070">
    <property type="entry name" value="SNF-like"/>
    <property type="match status" value="1"/>
</dbReference>
<evidence type="ECO:0000313" key="8">
    <source>
        <dbReference type="EMBL" id="OLU36718.1"/>
    </source>
</evidence>
<feature type="transmembrane region" description="Helical" evidence="7">
    <location>
        <begin position="433"/>
        <end position="454"/>
    </location>
</feature>
<dbReference type="PRINTS" id="PR00176">
    <property type="entry name" value="NANEUSMPORT"/>
</dbReference>
<dbReference type="PROSITE" id="PS50267">
    <property type="entry name" value="NA_NEUROTRAN_SYMP_3"/>
    <property type="match status" value="1"/>
</dbReference>
<keyword evidence="4 7" id="KW-1133">Transmembrane helix</keyword>
<feature type="transmembrane region" description="Helical" evidence="7">
    <location>
        <begin position="215"/>
        <end position="243"/>
    </location>
</feature>
<evidence type="ECO:0000256" key="6">
    <source>
        <dbReference type="RuleBase" id="RU003732"/>
    </source>
</evidence>